<evidence type="ECO:0000313" key="2">
    <source>
        <dbReference type="EMBL" id="AGW13805.1"/>
    </source>
</evidence>
<dbReference type="AlphaFoldDB" id="T2GB41"/>
<feature type="region of interest" description="Disordered" evidence="1">
    <location>
        <begin position="1"/>
        <end position="26"/>
    </location>
</feature>
<proteinExistence type="predicted"/>
<sequence length="338" mass="34340">MAGEGTRINALTETTTPAGTDNMAVDTPTGVRRATVNTVRNLATAAPGMDGAAAVGASAKAAREDHIHPTDTSRMPATHPASAITGLGDTTPAAVAETGAIGASTKPARQDHVHPIPSWIARRLTGNVTVDLNPSMPAAQMQALIDAQYKDLNGYALTFQLANGLYSMAAKLSFIGFYAGSLRLQGNPAETGLTADKLAALQFAALGSEGILMSGGGAEYVVRYLKIIMGDANNAVYLLNSTRAHMVAASIAIPGSTGSGVQVNAVASVNVSNSYFAGGGYGITSLSGSNVMSINNASDPANLPLYGLRASSAIIYKNGTQPAGSIANEATAYGGLIL</sequence>
<reference evidence="2 3" key="1">
    <citation type="journal article" date="2013" name="J. Bacteriol.">
        <title>Roles of HynAB and Ech, the only two hydrogenases found in the model sulfate reducer Desulfovibrio gigas.</title>
        <authorList>
            <person name="Morais-Silva F.O."/>
            <person name="Santos C.I."/>
            <person name="Rodrigues R."/>
            <person name="Pereira I.A."/>
            <person name="Rodrigues-Pousada C."/>
        </authorList>
    </citation>
    <scope>NUCLEOTIDE SEQUENCE [LARGE SCALE GENOMIC DNA]</scope>
    <source>
        <strain evidence="3">ATCC 19364 / DSM 1382 / NCIMB 9332 / VKM B-1759</strain>
    </source>
</reference>
<keyword evidence="3" id="KW-1185">Reference proteome</keyword>
<dbReference type="eggNOG" id="ENOG5033TFQ">
    <property type="taxonomic scope" value="Bacteria"/>
</dbReference>
<dbReference type="RefSeq" id="WP_021760703.1">
    <property type="nucleotide sequence ID" value="NC_022444.1"/>
</dbReference>
<protein>
    <submittedName>
        <fullName evidence="2">Uncharacterized protein</fullName>
    </submittedName>
</protein>
<organism evidence="2 3">
    <name type="scientific">Megalodesulfovibrio gigas (strain ATCC 19364 / DSM 1382 / NCIMB 9332 / VKM B-1759)</name>
    <name type="common">Desulfovibrio gigas</name>
    <dbReference type="NCBI Taxonomy" id="1121448"/>
    <lineage>
        <taxon>Bacteria</taxon>
        <taxon>Pseudomonadati</taxon>
        <taxon>Thermodesulfobacteriota</taxon>
        <taxon>Desulfovibrionia</taxon>
        <taxon>Desulfovibrionales</taxon>
        <taxon>Desulfovibrionaceae</taxon>
        <taxon>Megalodesulfovibrio</taxon>
    </lineage>
</organism>
<dbReference type="HOGENOM" id="CLU_818182_0_0_7"/>
<dbReference type="STRING" id="1121448.DGI_2034"/>
<gene>
    <name evidence="2" type="ORF">DGI_2034</name>
</gene>
<dbReference type="KEGG" id="dgg:DGI_2034"/>
<accession>T2GB41</accession>
<evidence type="ECO:0000256" key="1">
    <source>
        <dbReference type="SAM" id="MobiDB-lite"/>
    </source>
</evidence>
<reference evidence="3" key="2">
    <citation type="submission" date="2013-07" db="EMBL/GenBank/DDBJ databases">
        <authorList>
            <person name="Morais-Silva F.O."/>
            <person name="Rezende A.M."/>
            <person name="Pimentel C."/>
            <person name="Resende D.M."/>
            <person name="Santos C.I."/>
            <person name="Clemente C."/>
            <person name="de Oliveira L.M."/>
            <person name="da Silva S.M."/>
            <person name="Costa D.A."/>
            <person name="Varela-Raposo A."/>
            <person name="Horacio E.C.A."/>
            <person name="Matos M."/>
            <person name="Flores O."/>
            <person name="Ruiz J.C."/>
            <person name="Rodrigues-Pousada C."/>
        </authorList>
    </citation>
    <scope>NUCLEOTIDE SEQUENCE [LARGE SCALE GENOMIC DNA]</scope>
    <source>
        <strain evidence="3">ATCC 19364 / DSM 1382 / NCIMB 9332 / VKM B-1759</strain>
    </source>
</reference>
<dbReference type="EMBL" id="CP006585">
    <property type="protein sequence ID" value="AGW13805.1"/>
    <property type="molecule type" value="Genomic_DNA"/>
</dbReference>
<dbReference type="PATRIC" id="fig|1121448.10.peg.1989"/>
<evidence type="ECO:0000313" key="3">
    <source>
        <dbReference type="Proteomes" id="UP000016587"/>
    </source>
</evidence>
<dbReference type="Proteomes" id="UP000016587">
    <property type="component" value="Chromosome"/>
</dbReference>
<feature type="compositionally biased region" description="Polar residues" evidence="1">
    <location>
        <begin position="9"/>
        <end position="19"/>
    </location>
</feature>
<name>T2GB41_MEGG1</name>